<dbReference type="KEGG" id="iho:Igni_0522"/>
<keyword evidence="2" id="KW-1185">Reference proteome</keyword>
<reference evidence="1 2" key="1">
    <citation type="journal article" date="2008" name="Genome Biol.">
        <title>A genomic analysis of the archaeal system Ignicoccus hospitalis-Nanoarchaeum equitans.</title>
        <authorList>
            <person name="Podar M."/>
            <person name="Anderson I."/>
            <person name="Makarova K.S."/>
            <person name="Elkins J.G."/>
            <person name="Ivanova N."/>
            <person name="Wall M.A."/>
            <person name="Lykidis A."/>
            <person name="Mavromatis K."/>
            <person name="Sun H."/>
            <person name="Hudson M.E."/>
            <person name="Chen W."/>
            <person name="Deciu C."/>
            <person name="Hutchison D."/>
            <person name="Eads J.R."/>
            <person name="Anderson A."/>
            <person name="Fernandes F."/>
            <person name="Szeto E."/>
            <person name="Lapidus A."/>
            <person name="Kyrpides N.C."/>
            <person name="Saier M.H.Jr."/>
            <person name="Richardson P.M."/>
            <person name="Rachel R."/>
            <person name="Huber H."/>
            <person name="Eisen J.A."/>
            <person name="Koonin E.V."/>
            <person name="Keller M."/>
            <person name="Stetter K.O."/>
        </authorList>
    </citation>
    <scope>NUCLEOTIDE SEQUENCE [LARGE SCALE GENOMIC DNA]</scope>
    <source>
        <strain evidence="2">KIN4/I / DSM 18386 / JCM 14125</strain>
    </source>
</reference>
<dbReference type="EMBL" id="CP000816">
    <property type="protein sequence ID" value="ABU81704.1"/>
    <property type="molecule type" value="Genomic_DNA"/>
</dbReference>
<accession>A8A9V2</accession>
<proteinExistence type="predicted"/>
<sequence length="87" mass="9747">MRRTGDKMIASGRVILRRRDGVVVEANGKKFLMGYGAYLVWQSFLEGSTPEEVIAQAVALSGMRREEVESLILPLIDEMLSKGLLRH</sequence>
<organism evidence="1 2">
    <name type="scientific">Ignicoccus hospitalis (strain KIN4/I / DSM 18386 / JCM 14125)</name>
    <dbReference type="NCBI Taxonomy" id="453591"/>
    <lineage>
        <taxon>Archaea</taxon>
        <taxon>Thermoproteota</taxon>
        <taxon>Thermoprotei</taxon>
        <taxon>Desulfurococcales</taxon>
        <taxon>Desulfurococcaceae</taxon>
        <taxon>Ignicoccus</taxon>
    </lineage>
</organism>
<evidence type="ECO:0008006" key="3">
    <source>
        <dbReference type="Google" id="ProtNLM"/>
    </source>
</evidence>
<dbReference type="Proteomes" id="UP000000262">
    <property type="component" value="Chromosome"/>
</dbReference>
<name>A8A9V2_IGNH4</name>
<protein>
    <recommendedName>
        <fullName evidence="3">PqqD family protein</fullName>
    </recommendedName>
</protein>
<evidence type="ECO:0000313" key="1">
    <source>
        <dbReference type="EMBL" id="ABU81704.1"/>
    </source>
</evidence>
<gene>
    <name evidence="1" type="ordered locus">Igni_0522</name>
</gene>
<dbReference type="STRING" id="453591.Igni_0522"/>
<evidence type="ECO:0000313" key="2">
    <source>
        <dbReference type="Proteomes" id="UP000000262"/>
    </source>
</evidence>
<dbReference type="HOGENOM" id="CLU_2475954_0_0_2"/>
<dbReference type="AlphaFoldDB" id="A8A9V2"/>